<dbReference type="SUPFAM" id="SSF75005">
    <property type="entry name" value="Arabinanase/levansucrase/invertase"/>
    <property type="match status" value="1"/>
</dbReference>
<keyword evidence="2 5" id="KW-0732">Signal</keyword>
<dbReference type="Proteomes" id="UP000198565">
    <property type="component" value="Unassembled WGS sequence"/>
</dbReference>
<dbReference type="Gene3D" id="2.60.120.560">
    <property type="entry name" value="Exo-inulinase, domain 1"/>
    <property type="match status" value="2"/>
</dbReference>
<dbReference type="GO" id="GO:0030246">
    <property type="term" value="F:carbohydrate binding"/>
    <property type="evidence" value="ECO:0007669"/>
    <property type="project" value="InterPro"/>
</dbReference>
<dbReference type="Pfam" id="PF04616">
    <property type="entry name" value="Glyco_hydro_43"/>
    <property type="match status" value="1"/>
</dbReference>
<dbReference type="Gene3D" id="2.115.10.20">
    <property type="entry name" value="Glycosyl hydrolase domain, family 43"/>
    <property type="match status" value="1"/>
</dbReference>
<evidence type="ECO:0000256" key="4">
    <source>
        <dbReference type="ARBA" id="ARBA00023295"/>
    </source>
</evidence>
<protein>
    <recommendedName>
        <fullName evidence="6">CBM6 domain-containing protein</fullName>
    </recommendedName>
</protein>
<dbReference type="RefSeq" id="WP_245780742.1">
    <property type="nucleotide sequence ID" value="NZ_FOTR01000002.1"/>
</dbReference>
<dbReference type="Pfam" id="PF03422">
    <property type="entry name" value="CBM_6"/>
    <property type="match status" value="4"/>
</dbReference>
<gene>
    <name evidence="7" type="ORF">SAMN04487943_102401</name>
</gene>
<dbReference type="CDD" id="cd08991">
    <property type="entry name" value="GH43_HoAraf43-like"/>
    <property type="match status" value="1"/>
</dbReference>
<dbReference type="PANTHER" id="PTHR42812">
    <property type="entry name" value="BETA-XYLOSIDASE"/>
    <property type="match status" value="1"/>
</dbReference>
<feature type="domain" description="CBM6" evidence="6">
    <location>
        <begin position="698"/>
        <end position="824"/>
    </location>
</feature>
<evidence type="ECO:0000256" key="2">
    <source>
        <dbReference type="ARBA" id="ARBA00022729"/>
    </source>
</evidence>
<dbReference type="STRING" id="334253.SAMN04487943_102401"/>
<evidence type="ECO:0000313" key="7">
    <source>
        <dbReference type="EMBL" id="SFL60154.1"/>
    </source>
</evidence>
<reference evidence="8" key="1">
    <citation type="submission" date="2016-10" db="EMBL/GenBank/DDBJ databases">
        <authorList>
            <person name="Varghese N."/>
            <person name="Submissions S."/>
        </authorList>
    </citation>
    <scope>NUCLEOTIDE SEQUENCE [LARGE SCALE GENOMIC DNA]</scope>
    <source>
        <strain evidence="8">CGMCC 1.4250</strain>
    </source>
</reference>
<sequence length="1374" mass="154668">MKLLRILLFFVGILALPSMSFAYSNPFDDLPKSWEWDSGEFYGEGDPYILNHNGTYYLYASTVDDKSGVKAWTSEDLVNWEYAGLVTEEPSTLAAYAPEVTYWNGAFYMYTSPGGNGHYVYKSTSPLGPFELQTENLGMGIDGHIFIDDDGKWYFYGTGQDYISAFEMEDPYTFGPEINTGAEMNGWTEGATVFKRHGQYYMTYTGNHVWSNAYRIDYATSDSPTGNFEGSTQNPILINSEGSNVGLGHNSIIRGPDLDSEFMVYHSHAKPGRFMNIDRIGWNGDKMVVLGPTTSEQPDPLLPDFSDRFKREEVGSEWSTVNGGEWSIVSHDDSYAMEQATIADDSWYRQVTAHETDANYTAEFNADMIEKGDSSNPRLGAVFSYQDEDNYGLAVLSPENNKLETFFRVDGEDLEWETSSLPEDFDYTALHQIRVEKENTEFKFYVDGMHKQTRKIEDIAGGKIGYTTMDVHASFGYIATSNQVNGSNIFDEYKPLPGTIEAVHYNSDGEGKGYHSTKDEVMDTYRKDHVNIGPNPEGGLSVNSLQQEEWLNYNVNIEEEATYDFNMRMATPEDNTKVRLWLDGEVDLTGIVDMPNTGGWDQWQNISIDKASLPQGEHTIKVEVIEGEVNFASFDVNKHQPVSVLFDDFNDGLDTGWDRYEGQWKVDTNTEATSTFDEHKPIPGSIEAGHYITGGEGVGYHDRTTENIGGELRTDSVDIRKKPNGGYAVGWNQTDEWLKYNVDVQESGLYNLEIELATTFTDAEVRLWLDDDTDLTGVVDVPSTGDWNNWETLTIEDIELPKGEHTLKLEIVTGEFDMSTLNFRSFDVHKALPGMIEAVDYNLGGEGVAYHDKTETNTGGEFRDDGVDIKQDSAGEFAVDSFEEGEWINYDVNVGEAGEYNLDLIANNASENTQIKVLLNDQTDLTGEVEIPVTETDTWTQVPITDLALPEGKHTLKIEVVSGELSLSKMIFHTFDQPHTLPGKVMAVDYMTGGEGESYHDSNPENIGGEYRYDGVDIRNHPDGTFNISWNQAEEWYKYNVDIAEAGEYVLDLSVTNVVQGSQVRVWLDDEVDLTGIIDIPQTGGMDNWTSVIQENISLPAGQHTIKVETVNGEFDFHSFTFHHSDEFEMVEKEGVYRSGAGTFGKSVTGDSNWSNYIVEADMQVVNGEGDGGILFRTNNPGHGTELNHNSPDMLQGYVAYINNDGVHLGKLNYDWNYLEGASLDEPIDEWQHIKVDVNGTNIKVYVGDMDEPKIDYTDHSVTAFTHGKVGVRTFYSDTKYDNFLVRPYPDYDSTKKLVEKYHDDGDIEDSFYELLQNKLKQAQHHQEKGKVEQSTKHLGDMLKHLDKQKEKGEISEVAHQIIYDSVRQMIEDK</sequence>
<dbReference type="GO" id="GO:0005975">
    <property type="term" value="P:carbohydrate metabolic process"/>
    <property type="evidence" value="ECO:0007669"/>
    <property type="project" value="InterPro"/>
</dbReference>
<comment type="similarity">
    <text evidence="1">Belongs to the glycosyl hydrolase 43 family.</text>
</comment>
<dbReference type="PROSITE" id="PS51175">
    <property type="entry name" value="CBM6"/>
    <property type="match status" value="4"/>
</dbReference>
<dbReference type="Gene3D" id="2.60.120.260">
    <property type="entry name" value="Galactose-binding domain-like"/>
    <property type="match status" value="4"/>
</dbReference>
<proteinExistence type="inferred from homology"/>
<dbReference type="InterPro" id="IPR005084">
    <property type="entry name" value="CBM6"/>
</dbReference>
<dbReference type="PANTHER" id="PTHR42812:SF12">
    <property type="entry name" value="BETA-XYLOSIDASE-RELATED"/>
    <property type="match status" value="1"/>
</dbReference>
<accession>A0A1I4J0Q9</accession>
<dbReference type="InterPro" id="IPR054470">
    <property type="entry name" value="FIMAH_dom"/>
</dbReference>
<dbReference type="CDD" id="cd04080">
    <property type="entry name" value="CBM6_cellulase-like"/>
    <property type="match status" value="4"/>
</dbReference>
<dbReference type="InterPro" id="IPR023296">
    <property type="entry name" value="Glyco_hydro_beta-prop_sf"/>
</dbReference>
<evidence type="ECO:0000313" key="8">
    <source>
        <dbReference type="Proteomes" id="UP000198565"/>
    </source>
</evidence>
<dbReference type="EMBL" id="FOTR01000002">
    <property type="protein sequence ID" value="SFL60154.1"/>
    <property type="molecule type" value="Genomic_DNA"/>
</dbReference>
<feature type="domain" description="CBM6" evidence="6">
    <location>
        <begin position="834"/>
        <end position="973"/>
    </location>
</feature>
<dbReference type="InterPro" id="IPR006584">
    <property type="entry name" value="Cellulose-bd_IV"/>
</dbReference>
<evidence type="ECO:0000259" key="6">
    <source>
        <dbReference type="PROSITE" id="PS51175"/>
    </source>
</evidence>
<evidence type="ECO:0000256" key="5">
    <source>
        <dbReference type="SAM" id="SignalP"/>
    </source>
</evidence>
<feature type="chain" id="PRO_5011635936" description="CBM6 domain-containing protein" evidence="5">
    <location>
        <begin position="23"/>
        <end position="1374"/>
    </location>
</feature>
<dbReference type="SMART" id="SM00606">
    <property type="entry name" value="CBD_IV"/>
    <property type="match status" value="4"/>
</dbReference>
<feature type="domain" description="CBM6" evidence="6">
    <location>
        <begin position="517"/>
        <end position="637"/>
    </location>
</feature>
<dbReference type="SUPFAM" id="SSF49785">
    <property type="entry name" value="Galactose-binding domain-like"/>
    <property type="match status" value="4"/>
</dbReference>
<keyword evidence="8" id="KW-1185">Reference proteome</keyword>
<dbReference type="Pfam" id="PF22888">
    <property type="entry name" value="FIMAH"/>
    <property type="match status" value="1"/>
</dbReference>
<keyword evidence="3" id="KW-0378">Hydrolase</keyword>
<dbReference type="InterPro" id="IPR008979">
    <property type="entry name" value="Galactose-bd-like_sf"/>
</dbReference>
<feature type="signal peptide" evidence="5">
    <location>
        <begin position="1"/>
        <end position="22"/>
    </location>
</feature>
<dbReference type="InterPro" id="IPR051795">
    <property type="entry name" value="Glycosyl_Hydrlase_43"/>
</dbReference>
<feature type="domain" description="CBM6" evidence="6">
    <location>
        <begin position="992"/>
        <end position="1123"/>
    </location>
</feature>
<dbReference type="InterPro" id="IPR006710">
    <property type="entry name" value="Glyco_hydro_43"/>
</dbReference>
<evidence type="ECO:0000256" key="1">
    <source>
        <dbReference type="ARBA" id="ARBA00009865"/>
    </source>
</evidence>
<keyword evidence="4" id="KW-0326">Glycosidase</keyword>
<evidence type="ECO:0000256" key="3">
    <source>
        <dbReference type="ARBA" id="ARBA00022801"/>
    </source>
</evidence>
<organism evidence="7 8">
    <name type="scientific">Gracilibacillus orientalis</name>
    <dbReference type="NCBI Taxonomy" id="334253"/>
    <lineage>
        <taxon>Bacteria</taxon>
        <taxon>Bacillati</taxon>
        <taxon>Bacillota</taxon>
        <taxon>Bacilli</taxon>
        <taxon>Bacillales</taxon>
        <taxon>Bacillaceae</taxon>
        <taxon>Gracilibacillus</taxon>
    </lineage>
</organism>
<name>A0A1I4J0Q9_9BACI</name>
<dbReference type="GO" id="GO:0004553">
    <property type="term" value="F:hydrolase activity, hydrolyzing O-glycosyl compounds"/>
    <property type="evidence" value="ECO:0007669"/>
    <property type="project" value="InterPro"/>
</dbReference>